<dbReference type="Proteomes" id="UP000597762">
    <property type="component" value="Unassembled WGS sequence"/>
</dbReference>
<keyword evidence="3" id="KW-1185">Reference proteome</keyword>
<keyword evidence="1" id="KW-1133">Transmembrane helix</keyword>
<name>A0A812D2J1_ACAPH</name>
<evidence type="ECO:0000313" key="3">
    <source>
        <dbReference type="Proteomes" id="UP000597762"/>
    </source>
</evidence>
<feature type="transmembrane region" description="Helical" evidence="1">
    <location>
        <begin position="103"/>
        <end position="125"/>
    </location>
</feature>
<gene>
    <name evidence="2" type="ORF">SPHA_47570</name>
</gene>
<sequence length="160" mass="18973">MAAIFSPSIFSPSVYFIFFLFTSFFFCFCSNKNHHRPLQPPLRLIRNPKPTNFSFFSSSFFSFPSFLLFSSFPGEGLFSSFFCFFVLHLQIKNSLSLIYSSSFFFSLYFFLFHPPFSSFFFFFFFNFFTVYSTPPPFISAFFLRLHFSSLISLLPFLFFI</sequence>
<accession>A0A812D2J1</accession>
<organism evidence="2 3">
    <name type="scientific">Acanthosepion pharaonis</name>
    <name type="common">Pharaoh cuttlefish</name>
    <name type="synonym">Sepia pharaonis</name>
    <dbReference type="NCBI Taxonomy" id="158019"/>
    <lineage>
        <taxon>Eukaryota</taxon>
        <taxon>Metazoa</taxon>
        <taxon>Spiralia</taxon>
        <taxon>Lophotrochozoa</taxon>
        <taxon>Mollusca</taxon>
        <taxon>Cephalopoda</taxon>
        <taxon>Coleoidea</taxon>
        <taxon>Decapodiformes</taxon>
        <taxon>Sepiida</taxon>
        <taxon>Sepiina</taxon>
        <taxon>Sepiidae</taxon>
        <taxon>Acanthosepion</taxon>
    </lineage>
</organism>
<proteinExistence type="predicted"/>
<keyword evidence="1" id="KW-0812">Transmembrane</keyword>
<reference evidence="2" key="1">
    <citation type="submission" date="2021-01" db="EMBL/GenBank/DDBJ databases">
        <authorList>
            <person name="Li R."/>
            <person name="Bekaert M."/>
        </authorList>
    </citation>
    <scope>NUCLEOTIDE SEQUENCE</scope>
    <source>
        <strain evidence="2">Farmed</strain>
    </source>
</reference>
<keyword evidence="1" id="KW-0472">Membrane</keyword>
<dbReference type="EMBL" id="CAHIKZ030002584">
    <property type="protein sequence ID" value="CAE1289269.1"/>
    <property type="molecule type" value="Genomic_DNA"/>
</dbReference>
<feature type="transmembrane region" description="Helical" evidence="1">
    <location>
        <begin position="12"/>
        <end position="31"/>
    </location>
</feature>
<feature type="transmembrane region" description="Helical" evidence="1">
    <location>
        <begin position="76"/>
        <end position="91"/>
    </location>
</feature>
<evidence type="ECO:0000256" key="1">
    <source>
        <dbReference type="SAM" id="Phobius"/>
    </source>
</evidence>
<protein>
    <submittedName>
        <fullName evidence="2">Uncharacterized protein</fullName>
    </submittedName>
</protein>
<feature type="transmembrane region" description="Helical" evidence="1">
    <location>
        <begin position="137"/>
        <end position="159"/>
    </location>
</feature>
<dbReference type="AlphaFoldDB" id="A0A812D2J1"/>
<comment type="caution">
    <text evidence="2">The sequence shown here is derived from an EMBL/GenBank/DDBJ whole genome shotgun (WGS) entry which is preliminary data.</text>
</comment>
<evidence type="ECO:0000313" key="2">
    <source>
        <dbReference type="EMBL" id="CAE1289269.1"/>
    </source>
</evidence>